<dbReference type="GeneID" id="3875475"/>
<dbReference type="VEuPathDB" id="FungiDB:NCU08254"/>
<name>Q7S3I9_NEUCR</name>
<protein>
    <submittedName>
        <fullName evidence="1">Uncharacterized protein</fullName>
    </submittedName>
</protein>
<dbReference type="HOGENOM" id="CLU_1046189_0_0_1"/>
<dbReference type="EMBL" id="CM002238">
    <property type="protein sequence ID" value="EAA30108.1"/>
    <property type="molecule type" value="Genomic_DNA"/>
</dbReference>
<dbReference type="KEGG" id="ncr:NCU08254"/>
<accession>Q7S3I9</accession>
<dbReference type="AlphaFoldDB" id="Q7S3I9"/>
<evidence type="ECO:0000313" key="1">
    <source>
        <dbReference type="EMBL" id="EAA30108.1"/>
    </source>
</evidence>
<evidence type="ECO:0000313" key="2">
    <source>
        <dbReference type="Proteomes" id="UP000001805"/>
    </source>
</evidence>
<sequence>MDSDSSEAGSPSPALQPQAIPGAVHLPFDQNAAPVINNQVSQAITGHPVQHATASYPHFDNTDYAAQPQIDGHQGNAPVLNQGSHIDSHHGGGVQGSFDGQQAQPAFSANYLSNNNQPLNNDHPVVFNQPFAPNQALAFNHPAGMNHPVAANQPIPVNMPVAIPHAQAHHPAVRALFTVTQFTPKEEKSTSIALLAGLGEPLGALLCSFPMFRSMTLRIIKPSKRAKLAGDSVIRGYRHGVLCQPGDWSLEGLRVRTSIEDSRRWA</sequence>
<reference evidence="1 2" key="1">
    <citation type="journal article" date="2003" name="Nature">
        <title>The genome sequence of the filamentous fungus Neurospora crassa.</title>
        <authorList>
            <person name="Galagan J.E."/>
            <person name="Calvo S.E."/>
            <person name="Borkovich K.A."/>
            <person name="Selker E.U."/>
            <person name="Read N.D."/>
            <person name="Jaffe D."/>
            <person name="FitzHugh W."/>
            <person name="Ma L.J."/>
            <person name="Smirnov S."/>
            <person name="Purcell S."/>
            <person name="Rehman B."/>
            <person name="Elkins T."/>
            <person name="Engels R."/>
            <person name="Wang S."/>
            <person name="Nielsen C.B."/>
            <person name="Butler J."/>
            <person name="Endrizzi M."/>
            <person name="Qui D."/>
            <person name="Ianakiev P."/>
            <person name="Bell-Pedersen D."/>
            <person name="Nelson M.A."/>
            <person name="Werner-Washburne M."/>
            <person name="Selitrennikoff C.P."/>
            <person name="Kinsey J.A."/>
            <person name="Braun E.L."/>
            <person name="Zelter A."/>
            <person name="Schulte U."/>
            <person name="Kothe G.O."/>
            <person name="Jedd G."/>
            <person name="Mewes W."/>
            <person name="Staben C."/>
            <person name="Marcotte E."/>
            <person name="Greenberg D."/>
            <person name="Roy A."/>
            <person name="Foley K."/>
            <person name="Naylor J."/>
            <person name="Stange-Thomann N."/>
            <person name="Barrett R."/>
            <person name="Gnerre S."/>
            <person name="Kamal M."/>
            <person name="Kamvysselis M."/>
            <person name="Mauceli E."/>
            <person name="Bielke C."/>
            <person name="Rudd S."/>
            <person name="Frishman D."/>
            <person name="Krystofova S."/>
            <person name="Rasmussen C."/>
            <person name="Metzenberg R.L."/>
            <person name="Perkins D.D."/>
            <person name="Kroken S."/>
            <person name="Cogoni C."/>
            <person name="Macino G."/>
            <person name="Catcheside D."/>
            <person name="Li W."/>
            <person name="Pratt R.J."/>
            <person name="Osmani S.A."/>
            <person name="DeSouza C.P."/>
            <person name="Glass L."/>
            <person name="Orbach M.J."/>
            <person name="Berglund J.A."/>
            <person name="Voelker R."/>
            <person name="Yarden O."/>
            <person name="Plamann M."/>
            <person name="Seiler S."/>
            <person name="Dunlap J."/>
            <person name="Radford A."/>
            <person name="Aramayo R."/>
            <person name="Natvig D.O."/>
            <person name="Alex L.A."/>
            <person name="Mannhaupt G."/>
            <person name="Ebbole D.J."/>
            <person name="Freitag M."/>
            <person name="Paulsen I."/>
            <person name="Sachs M.S."/>
            <person name="Lander E.S."/>
            <person name="Nusbaum C."/>
            <person name="Birren B."/>
        </authorList>
    </citation>
    <scope>NUCLEOTIDE SEQUENCE [LARGE SCALE GENOMIC DNA]</scope>
    <source>
        <strain evidence="2">ATCC 24698 / 74-OR23-1A / CBS 708.71 / DSM 1257 / FGSC 987</strain>
    </source>
</reference>
<gene>
    <name evidence="1" type="ORF">NCU08254</name>
</gene>
<organism evidence="1 2">
    <name type="scientific">Neurospora crassa (strain ATCC 24698 / 74-OR23-1A / CBS 708.71 / DSM 1257 / FGSC 987)</name>
    <dbReference type="NCBI Taxonomy" id="367110"/>
    <lineage>
        <taxon>Eukaryota</taxon>
        <taxon>Fungi</taxon>
        <taxon>Dikarya</taxon>
        <taxon>Ascomycota</taxon>
        <taxon>Pezizomycotina</taxon>
        <taxon>Sordariomycetes</taxon>
        <taxon>Sordariomycetidae</taxon>
        <taxon>Sordariales</taxon>
        <taxon>Sordariaceae</taxon>
        <taxon>Neurospora</taxon>
    </lineage>
</organism>
<dbReference type="PaxDb" id="5141-EFNCRP00000004684"/>
<dbReference type="RefSeq" id="XP_959344.1">
    <property type="nucleotide sequence ID" value="XM_954251.1"/>
</dbReference>
<keyword evidence="2" id="KW-1185">Reference proteome</keyword>
<dbReference type="Proteomes" id="UP000001805">
    <property type="component" value="Chromosome 3, Linkage Group III"/>
</dbReference>
<dbReference type="InParanoid" id="Q7S3I9"/>
<proteinExistence type="predicted"/>